<organism evidence="2">
    <name type="scientific">Acromyrmex echinatior</name>
    <name type="common">Panamanian leafcutter ant</name>
    <name type="synonym">Acromyrmex octospinosus echinatior</name>
    <dbReference type="NCBI Taxonomy" id="103372"/>
    <lineage>
        <taxon>Eukaryota</taxon>
        <taxon>Metazoa</taxon>
        <taxon>Ecdysozoa</taxon>
        <taxon>Arthropoda</taxon>
        <taxon>Hexapoda</taxon>
        <taxon>Insecta</taxon>
        <taxon>Pterygota</taxon>
        <taxon>Neoptera</taxon>
        <taxon>Endopterygota</taxon>
        <taxon>Hymenoptera</taxon>
        <taxon>Apocrita</taxon>
        <taxon>Aculeata</taxon>
        <taxon>Formicoidea</taxon>
        <taxon>Formicidae</taxon>
        <taxon>Myrmicinae</taxon>
        <taxon>Acromyrmex</taxon>
    </lineage>
</organism>
<dbReference type="OrthoDB" id="6152532at2759"/>
<dbReference type="Proteomes" id="UP000007755">
    <property type="component" value="Unassembled WGS sequence"/>
</dbReference>
<keyword evidence="2" id="KW-1185">Reference proteome</keyword>
<dbReference type="InParanoid" id="F4X024"/>
<reference evidence="1" key="1">
    <citation type="submission" date="2011-02" db="EMBL/GenBank/DDBJ databases">
        <title>The genome of the leaf-cutting ant Acromyrmex echinatior suggests key adaptations to social evolution and fungus farming.</title>
        <authorList>
            <person name="Nygaard S."/>
            <person name="Zhang G."/>
        </authorList>
    </citation>
    <scope>NUCLEOTIDE SEQUENCE</scope>
</reference>
<protein>
    <submittedName>
        <fullName evidence="1">Uncharacterized protein</fullName>
    </submittedName>
</protein>
<proteinExistence type="predicted"/>
<dbReference type="eggNOG" id="ENOG502STS3">
    <property type="taxonomic scope" value="Eukaryota"/>
</dbReference>
<dbReference type="AlphaFoldDB" id="F4X024"/>
<gene>
    <name evidence="1" type="ORF">G5I_11606</name>
</gene>
<name>F4X024_ACREC</name>
<dbReference type="EMBL" id="GL888486">
    <property type="protein sequence ID" value="EGI60211.1"/>
    <property type="molecule type" value="Genomic_DNA"/>
</dbReference>
<accession>F4X024</accession>
<sequence length="393" mass="45107">MSFVWPPQDTKLSLLHYQAHVVPEYSSSVNRDSTVSRDAASLFDNLCPPRTRTWFQTPLQRSTMRTYDVESLEDRPQDISGAYKAQYCALNTAPLYCAEERDYSIREKDERGVSDCTKDGFTIFIRGDSKESLEFIDEVVVLLQGRVNVVQTLVLRNAATTDGLIESLLPLSKVQTVIVNDAILAKYIPRREENHDQMQWIAFYKEYDSLMTEWQSAGRRLALEMSDLKECTSLSGTLTPLGRLLTDPTLRRTSRDAEEAIAALEERAVPLLYIEHVRLSVKRARRLVEEVGKTATRLESSFESRRATIRNLAVLRSIEDQAHEIESAMLRTVAYNEEGQRVLAKKWVSPNNCLIVRSKHFDQPYLAFTYGWSRSYERETKKYIQNCLISIAK</sequence>
<evidence type="ECO:0000313" key="1">
    <source>
        <dbReference type="EMBL" id="EGI60211.1"/>
    </source>
</evidence>
<evidence type="ECO:0000313" key="2">
    <source>
        <dbReference type="Proteomes" id="UP000007755"/>
    </source>
</evidence>